<dbReference type="STRING" id="572546.Arcpr_0068"/>
<dbReference type="AlphaFoldDB" id="D2RFR9"/>
<dbReference type="KEGG" id="apo:Arcpr_0068"/>
<dbReference type="Proteomes" id="UP000001901">
    <property type="component" value="Chromosome"/>
</dbReference>
<gene>
    <name evidence="1" type="ordered locus">Arcpr_0068</name>
</gene>
<dbReference type="HOGENOM" id="CLU_2190898_0_0_2"/>
<dbReference type="RefSeq" id="WP_012939480.1">
    <property type="nucleotide sequence ID" value="NC_013741.1"/>
</dbReference>
<dbReference type="EMBL" id="CP001857">
    <property type="protein sequence ID" value="ADB57144.1"/>
    <property type="molecule type" value="Genomic_DNA"/>
</dbReference>
<keyword evidence="2" id="KW-1185">Reference proteome</keyword>
<dbReference type="PaxDb" id="572546-Arcpr_0068"/>
<proteinExistence type="predicted"/>
<accession>D2RFR9</accession>
<dbReference type="eggNOG" id="arCOG11617">
    <property type="taxonomic scope" value="Archaea"/>
</dbReference>
<organism evidence="1 2">
    <name type="scientific">Archaeoglobus profundus (strain DSM 5631 / JCM 9629 / NBRC 100127 / Av18)</name>
    <dbReference type="NCBI Taxonomy" id="572546"/>
    <lineage>
        <taxon>Archaea</taxon>
        <taxon>Methanobacteriati</taxon>
        <taxon>Methanobacteriota</taxon>
        <taxon>Archaeoglobi</taxon>
        <taxon>Archaeoglobales</taxon>
        <taxon>Archaeoglobaceae</taxon>
        <taxon>Archaeoglobus</taxon>
    </lineage>
</organism>
<dbReference type="GeneID" id="8738714"/>
<evidence type="ECO:0000313" key="2">
    <source>
        <dbReference type="Proteomes" id="UP000001901"/>
    </source>
</evidence>
<evidence type="ECO:0000313" key="1">
    <source>
        <dbReference type="EMBL" id="ADB57144.1"/>
    </source>
</evidence>
<sequence length="108" mass="13006">MLKFYELLKINLSEKELKLFGFCIDVSQLYKQIKSDPTEELKEFPKELIKAWHLHFEHKCPSDHDPINWREIIRLIHPEDFCLPEVLSSKRNVVKTIKYFENLVSKTF</sequence>
<reference evidence="1 2" key="1">
    <citation type="journal article" date="2010" name="Stand. Genomic Sci.">
        <title>Complete genome sequence of Archaeoglobus profundus type strain (AV18).</title>
        <authorList>
            <person name="von Jan M."/>
            <person name="Lapidus A."/>
            <person name="Del Rio T.G."/>
            <person name="Copeland A."/>
            <person name="Tice H."/>
            <person name="Cheng J.F."/>
            <person name="Lucas S."/>
            <person name="Chen F."/>
            <person name="Nolan M."/>
            <person name="Goodwin L."/>
            <person name="Han C."/>
            <person name="Pitluck S."/>
            <person name="Liolios K."/>
            <person name="Ivanova N."/>
            <person name="Mavromatis K."/>
            <person name="Ovchinnikova G."/>
            <person name="Chertkov O."/>
            <person name="Pati A."/>
            <person name="Chen A."/>
            <person name="Palaniappan K."/>
            <person name="Land M."/>
            <person name="Hauser L."/>
            <person name="Chang Y.J."/>
            <person name="Jeffries C.D."/>
            <person name="Saunders E."/>
            <person name="Brettin T."/>
            <person name="Detter J.C."/>
            <person name="Chain P."/>
            <person name="Eichinger K."/>
            <person name="Huber H."/>
            <person name="Spring S."/>
            <person name="Rohde M."/>
            <person name="Goker M."/>
            <person name="Wirth R."/>
            <person name="Woyke T."/>
            <person name="Bristow J."/>
            <person name="Eisen J.A."/>
            <person name="Markowitz V."/>
            <person name="Hugenholtz P."/>
            <person name="Kyrpides N.C."/>
            <person name="Klenk H.P."/>
        </authorList>
    </citation>
    <scope>NUCLEOTIDE SEQUENCE [LARGE SCALE GENOMIC DNA]</scope>
    <source>
        <strain evidence="2">DSM 5631 / JCM 9629 / NBRC 100127 / Av18</strain>
    </source>
</reference>
<protein>
    <submittedName>
        <fullName evidence="1">Uncharacterized protein</fullName>
    </submittedName>
</protein>
<name>D2RFR9_ARCPA</name>